<keyword evidence="4" id="KW-0812">Transmembrane</keyword>
<keyword evidence="4" id="KW-0472">Membrane</keyword>
<dbReference type="InterPro" id="IPR050271">
    <property type="entry name" value="UDP-glycosyltransferase"/>
</dbReference>
<feature type="transmembrane region" description="Helical" evidence="4">
    <location>
        <begin position="281"/>
        <end position="306"/>
    </location>
</feature>
<dbReference type="PANTHER" id="PTHR48043">
    <property type="entry name" value="EG:EG0003.4 PROTEIN-RELATED"/>
    <property type="match status" value="1"/>
</dbReference>
<keyword evidence="3 5" id="KW-0808">Transferase</keyword>
<organism evidence="5 6">
    <name type="scientific">Operophtera brumata</name>
    <name type="common">Winter moth</name>
    <name type="synonym">Phalaena brumata</name>
    <dbReference type="NCBI Taxonomy" id="104452"/>
    <lineage>
        <taxon>Eukaryota</taxon>
        <taxon>Metazoa</taxon>
        <taxon>Ecdysozoa</taxon>
        <taxon>Arthropoda</taxon>
        <taxon>Hexapoda</taxon>
        <taxon>Insecta</taxon>
        <taxon>Pterygota</taxon>
        <taxon>Neoptera</taxon>
        <taxon>Endopterygota</taxon>
        <taxon>Lepidoptera</taxon>
        <taxon>Glossata</taxon>
        <taxon>Ditrysia</taxon>
        <taxon>Geometroidea</taxon>
        <taxon>Geometridae</taxon>
        <taxon>Larentiinae</taxon>
        <taxon>Operophtera</taxon>
    </lineage>
</organism>
<dbReference type="PROSITE" id="PS00375">
    <property type="entry name" value="UDPGT"/>
    <property type="match status" value="1"/>
</dbReference>
<dbReference type="Gene3D" id="3.40.50.2000">
    <property type="entry name" value="Glycogen Phosphorylase B"/>
    <property type="match status" value="2"/>
</dbReference>
<dbReference type="Pfam" id="PF00201">
    <property type="entry name" value="UDPGT"/>
    <property type="match status" value="2"/>
</dbReference>
<dbReference type="InterPro" id="IPR002213">
    <property type="entry name" value="UDP_glucos_trans"/>
</dbReference>
<sequence>MRLVAPHIEKRSRTPPSFEELKYNSSLVFGNSHVSMGQATRLPQIYKPVGGYHIEDTLKPLPEDLKKLMDEAKHGVIYFSMGSNLKSKDLPEQLKKDLLKVFGTLKQTVLWKFEEVLPDLPKNVHILKWAPQQSILCLLSTTESIHTATPIIGIPVFADQFINVRRAVSKGFAKQVSLSYTMAGELKEAIEDILTDPKYSQKVKELSYIYHDRPVKPGVELVHWVEHVIKTGGAPHLRSPALMVPWYQKIYLDLAALLLIALYILIKVLKLVKPLIFRKNVMLKLLVTTVLLSLCACDAFKILVIFPIPGKSHGILEDTMNIKAIMDKELNMKDYNFVQQLMVNISTSTIQDANVQRLLQDPKQNFDLVLGEWLFSEVYSTLAALYDCPFIWFSTLEPHWQITRLIDEHLNPAYNADILSDASLPYSFAERVNQLWVQIQGVLRYNVVPILRARGKVVPAYEDLVANSSLVLGNSHVSLGLAPRLPQSYKPIGGYHIDSKPSPLPENLQKLMDNSKHGVIYFSMGSNLKSKDIPLNLKQGFLRIFRGLKQTILWKFEEVLPDLPKNVHILTWAPQQSILAHPNCVLFITHGGLLSTTEAVHYGKPIIGIPVFADQFTNVQRAAEKGFGKRVELSYTMDAELKVQIDEILGACALDGTRDQDSRRAASTLPGTATALVPEDVSRSSGFSDTSYCDSDFTAGQNI</sequence>
<evidence type="ECO:0000256" key="1">
    <source>
        <dbReference type="ARBA" id="ARBA00009995"/>
    </source>
</evidence>
<dbReference type="SUPFAM" id="SSF53756">
    <property type="entry name" value="UDP-Glycosyltransferase/glycogen phosphorylase"/>
    <property type="match status" value="2"/>
</dbReference>
<keyword evidence="6" id="KW-1185">Reference proteome</keyword>
<evidence type="ECO:0000313" key="5">
    <source>
        <dbReference type="EMBL" id="KOB70242.1"/>
    </source>
</evidence>
<feature type="transmembrane region" description="Helical" evidence="4">
    <location>
        <begin position="250"/>
        <end position="269"/>
    </location>
</feature>
<evidence type="ECO:0000313" key="6">
    <source>
        <dbReference type="Proteomes" id="UP000037510"/>
    </source>
</evidence>
<evidence type="ECO:0000256" key="4">
    <source>
        <dbReference type="SAM" id="Phobius"/>
    </source>
</evidence>
<dbReference type="AlphaFoldDB" id="A0A0L7L448"/>
<comment type="similarity">
    <text evidence="1">Belongs to the UDP-glycosyltransferase family.</text>
</comment>
<dbReference type="PANTHER" id="PTHR48043:SF159">
    <property type="entry name" value="EG:EG0003.4 PROTEIN-RELATED"/>
    <property type="match status" value="1"/>
</dbReference>
<protein>
    <submittedName>
        <fullName evidence="5">UDP-glucosyltransferase</fullName>
    </submittedName>
</protein>
<reference evidence="5 6" key="1">
    <citation type="journal article" date="2015" name="Genome Biol. Evol.">
        <title>The genome of winter moth (Operophtera brumata) provides a genomic perspective on sexual dimorphism and phenology.</title>
        <authorList>
            <person name="Derks M.F."/>
            <person name="Smit S."/>
            <person name="Salis L."/>
            <person name="Schijlen E."/>
            <person name="Bossers A."/>
            <person name="Mateman C."/>
            <person name="Pijl A.S."/>
            <person name="de Ridder D."/>
            <person name="Groenen M.A."/>
            <person name="Visser M.E."/>
            <person name="Megens H.J."/>
        </authorList>
    </citation>
    <scope>NUCLEOTIDE SEQUENCE [LARGE SCALE GENOMIC DNA]</scope>
    <source>
        <strain evidence="5">WM2013NL</strain>
        <tissue evidence="5">Head and thorax</tissue>
    </source>
</reference>
<dbReference type="STRING" id="104452.A0A0L7L448"/>
<keyword evidence="4" id="KW-1133">Transmembrane helix</keyword>
<dbReference type="InterPro" id="IPR035595">
    <property type="entry name" value="UDP_glycos_trans_CS"/>
</dbReference>
<evidence type="ECO:0000256" key="3">
    <source>
        <dbReference type="ARBA" id="ARBA00022679"/>
    </source>
</evidence>
<dbReference type="Proteomes" id="UP000037510">
    <property type="component" value="Unassembled WGS sequence"/>
</dbReference>
<proteinExistence type="inferred from homology"/>
<dbReference type="FunFam" id="3.40.50.2000:FF:000050">
    <property type="entry name" value="UDP-glucuronosyltransferase"/>
    <property type="match status" value="2"/>
</dbReference>
<name>A0A0L7L448_OPEBR</name>
<dbReference type="CDD" id="cd03784">
    <property type="entry name" value="GT1_Gtf-like"/>
    <property type="match status" value="2"/>
</dbReference>
<gene>
    <name evidence="5" type="ORF">OBRU01_15580</name>
</gene>
<keyword evidence="2" id="KW-0328">Glycosyltransferase</keyword>
<comment type="caution">
    <text evidence="5">The sequence shown here is derived from an EMBL/GenBank/DDBJ whole genome shotgun (WGS) entry which is preliminary data.</text>
</comment>
<accession>A0A0L7L448</accession>
<dbReference type="GO" id="GO:0008194">
    <property type="term" value="F:UDP-glycosyltransferase activity"/>
    <property type="evidence" value="ECO:0007669"/>
    <property type="project" value="InterPro"/>
</dbReference>
<evidence type="ECO:0000256" key="2">
    <source>
        <dbReference type="ARBA" id="ARBA00022676"/>
    </source>
</evidence>
<dbReference type="EMBL" id="JTDY01003050">
    <property type="protein sequence ID" value="KOB70242.1"/>
    <property type="molecule type" value="Genomic_DNA"/>
</dbReference>